<dbReference type="SMART" id="SM00647">
    <property type="entry name" value="IBR"/>
    <property type="match status" value="2"/>
</dbReference>
<dbReference type="PANTHER" id="PTHR22770">
    <property type="entry name" value="UBIQUITIN CONJUGATING ENZYME 7 INTERACTING PROTEIN-RELATED"/>
    <property type="match status" value="1"/>
</dbReference>
<dbReference type="GO" id="GO:0016740">
    <property type="term" value="F:transferase activity"/>
    <property type="evidence" value="ECO:0007669"/>
    <property type="project" value="UniProtKB-KW"/>
</dbReference>
<keyword evidence="5" id="KW-0863">Zinc-finger</keyword>
<feature type="coiled-coil region" evidence="8">
    <location>
        <begin position="212"/>
        <end position="248"/>
    </location>
</feature>
<feature type="domain" description="RING-type" evidence="10">
    <location>
        <begin position="251"/>
        <end position="472"/>
    </location>
</feature>
<keyword evidence="6" id="KW-0833">Ubl conjugation pathway</keyword>
<keyword evidence="7" id="KW-0862">Zinc</keyword>
<feature type="region of interest" description="Disordered" evidence="9">
    <location>
        <begin position="669"/>
        <end position="765"/>
    </location>
</feature>
<dbReference type="CDD" id="cd20353">
    <property type="entry name" value="Rcat_RBR_RNF216"/>
    <property type="match status" value="1"/>
</dbReference>
<keyword evidence="8" id="KW-0175">Coiled coil</keyword>
<evidence type="ECO:0000256" key="4">
    <source>
        <dbReference type="ARBA" id="ARBA00022737"/>
    </source>
</evidence>
<evidence type="ECO:0000256" key="9">
    <source>
        <dbReference type="SAM" id="MobiDB-lite"/>
    </source>
</evidence>
<evidence type="ECO:0000256" key="2">
    <source>
        <dbReference type="ARBA" id="ARBA00022679"/>
    </source>
</evidence>
<keyword evidence="2" id="KW-0808">Transferase</keyword>
<dbReference type="CDD" id="cd16630">
    <property type="entry name" value="RING-HC_RBR_RNF216"/>
    <property type="match status" value="1"/>
</dbReference>
<dbReference type="InterPro" id="IPR047544">
    <property type="entry name" value="RING-HC_RBR_RNF216"/>
</dbReference>
<feature type="region of interest" description="Disordered" evidence="9">
    <location>
        <begin position="1"/>
        <end position="44"/>
    </location>
</feature>
<feature type="region of interest" description="Disordered" evidence="9">
    <location>
        <begin position="643"/>
        <end position="662"/>
    </location>
</feature>
<evidence type="ECO:0000256" key="3">
    <source>
        <dbReference type="ARBA" id="ARBA00022723"/>
    </source>
</evidence>
<dbReference type="CDD" id="cd20339">
    <property type="entry name" value="BRcat_RBR_RNF216"/>
    <property type="match status" value="1"/>
</dbReference>
<feature type="compositionally biased region" description="Polar residues" evidence="9">
    <location>
        <begin position="709"/>
        <end position="718"/>
    </location>
</feature>
<feature type="compositionally biased region" description="Low complexity" evidence="9">
    <location>
        <begin position="676"/>
        <end position="698"/>
    </location>
</feature>
<feature type="compositionally biased region" description="Polar residues" evidence="9">
    <location>
        <begin position="745"/>
        <end position="757"/>
    </location>
</feature>
<dbReference type="InterPro" id="IPR051628">
    <property type="entry name" value="LUBAC_E3_Ligases"/>
</dbReference>
<dbReference type="InterPro" id="IPR002867">
    <property type="entry name" value="IBR_dom"/>
</dbReference>
<comment type="pathway">
    <text evidence="1">Protein modification; protein ubiquitination.</text>
</comment>
<name>A0A8A1LIK1_AJEC8</name>
<evidence type="ECO:0000313" key="12">
    <source>
        <dbReference type="Proteomes" id="UP000663419"/>
    </source>
</evidence>
<evidence type="ECO:0000259" key="10">
    <source>
        <dbReference type="PROSITE" id="PS51873"/>
    </source>
</evidence>
<dbReference type="EMBL" id="CP069104">
    <property type="protein sequence ID" value="QSS53766.1"/>
    <property type="molecule type" value="Genomic_DNA"/>
</dbReference>
<reference evidence="11" key="1">
    <citation type="submission" date="2021-01" db="EMBL/GenBank/DDBJ databases">
        <title>Chromosome-level genome assembly of a human fungal pathogen reveals clustering of transcriptionally co-regulated genes.</title>
        <authorList>
            <person name="Voorhies M."/>
            <person name="Cohen S."/>
            <person name="Shea T.P."/>
            <person name="Petrus S."/>
            <person name="Munoz J.F."/>
            <person name="Poplawski S."/>
            <person name="Goldman W.E."/>
            <person name="Michael T."/>
            <person name="Cuomo C.A."/>
            <person name="Sil A."/>
            <person name="Beyhan S."/>
        </authorList>
    </citation>
    <scope>NUCLEOTIDE SEQUENCE</scope>
    <source>
        <strain evidence="11">H88</strain>
    </source>
</reference>
<evidence type="ECO:0000256" key="1">
    <source>
        <dbReference type="ARBA" id="ARBA00004906"/>
    </source>
</evidence>
<dbReference type="InterPro" id="IPR047545">
    <property type="entry name" value="BRcat_RBR_RNF216"/>
</dbReference>
<dbReference type="PROSITE" id="PS51873">
    <property type="entry name" value="TRIAD"/>
    <property type="match status" value="1"/>
</dbReference>
<evidence type="ECO:0000256" key="6">
    <source>
        <dbReference type="ARBA" id="ARBA00022786"/>
    </source>
</evidence>
<sequence>MKRKLPDIIDLTSNGEKETKVPRLSDCTSLPSEPRPRPTSPKTKYHDVCSRVATIFPGINFEYVRQLHKRLILAYPGVDAEEVLVNQIMDLGPYPQEQAPAEVENALQNVPGKSLPQASSKITWGVDDGIVRNNSYYRASQYLLQVHFPKIPPEYIRSVLQSQKSLFAAYANLDQSESTYDLTNPPLYERRRPGMPDKLELRSNISIDPGLFRELEAAREEQQKKEEKRQRERELAELEARNEAACIAQGDIMECQCCYTDTPINRMVPCIGENIHFFCKECVRSTAKTQIGVMKYEVNCMDTSGCGSGFDRQILAEVLGKSLMNKLEQLQQRDEIAKAELEGLHDCPFCDFKAICPPVEVDHEFHCQNPECKKVSCRRCGLASHIPKTCEQANDKKTPARQKVEEAMSEALIRTCPNRKCNVKMIKEDGCNKMICVKCRYAMCYVCKKNVTKEGYGHFGKPPNYCPLLDVKTNVRHFEEVSSAHKKAIEEVMKADPQLRLEELAIEAPKIELQKTSAPVGQAQIRNRHHRNNALARHGRIPGVAPFHPTQPGAAGLGVNAQVPMHAPVNRNHPVPEAYPQPVPVQIMANQLGPFGRVVERTNRAEHLHQPIAQHYFVPQIWNQGGNFHFVAPAAAPQVPFSPPLQYDPNFQPQHNDYRHHHHGYPLQARHAGEKPPIARQQPRPAQQTQDQNQLTHQAKQHPQHQPQFGNLQGQPQFQIHHPPRNIQPAHVTPVLAANPFGKNSVPSPSLRGNQQPNQPPVVGRGAPGKIHPCKPVVQAEPFVRLNPPAHMQAGPFVGRHVISNNHHHLNVNNNRNNKNNIHNIHHNKPTFRHPVDIPDTTPHQFPRN</sequence>
<dbReference type="Pfam" id="PF26200">
    <property type="entry name" value="Rcat_RNF216"/>
    <property type="match status" value="1"/>
</dbReference>
<evidence type="ECO:0000256" key="8">
    <source>
        <dbReference type="SAM" id="Coils"/>
    </source>
</evidence>
<dbReference type="Pfam" id="PF26191">
    <property type="entry name" value="RING-HC_RBR_RNF216"/>
    <property type="match status" value="1"/>
</dbReference>
<dbReference type="SUPFAM" id="SSF57850">
    <property type="entry name" value="RING/U-box"/>
    <property type="match status" value="1"/>
</dbReference>
<keyword evidence="3" id="KW-0479">Metal-binding</keyword>
<dbReference type="PANTHER" id="PTHR22770:SF47">
    <property type="entry name" value="E3 UBIQUITIN-PROTEIN LIGASE RNF216"/>
    <property type="match status" value="1"/>
</dbReference>
<dbReference type="InterPro" id="IPR044066">
    <property type="entry name" value="TRIAD_supradom"/>
</dbReference>
<dbReference type="GO" id="GO:0008270">
    <property type="term" value="F:zinc ion binding"/>
    <property type="evidence" value="ECO:0007669"/>
    <property type="project" value="UniProtKB-KW"/>
</dbReference>
<feature type="region of interest" description="Disordered" evidence="9">
    <location>
        <begin position="828"/>
        <end position="849"/>
    </location>
</feature>
<dbReference type="Gene3D" id="1.20.120.1750">
    <property type="match status" value="1"/>
</dbReference>
<dbReference type="VEuPathDB" id="FungiDB:I7I53_01129"/>
<evidence type="ECO:0000313" key="11">
    <source>
        <dbReference type="EMBL" id="QSS53766.1"/>
    </source>
</evidence>
<organism evidence="11 12">
    <name type="scientific">Ajellomyces capsulatus (strain H88)</name>
    <name type="common">Darling's disease fungus</name>
    <name type="synonym">Histoplasma capsulatum</name>
    <dbReference type="NCBI Taxonomy" id="544711"/>
    <lineage>
        <taxon>Eukaryota</taxon>
        <taxon>Fungi</taxon>
        <taxon>Dikarya</taxon>
        <taxon>Ascomycota</taxon>
        <taxon>Pezizomycotina</taxon>
        <taxon>Eurotiomycetes</taxon>
        <taxon>Eurotiomycetidae</taxon>
        <taxon>Onygenales</taxon>
        <taxon>Ajellomycetaceae</taxon>
        <taxon>Histoplasma</taxon>
    </lineage>
</organism>
<gene>
    <name evidence="11" type="primary">RNF216</name>
    <name evidence="11" type="ORF">I7I53_01129</name>
</gene>
<dbReference type="InterPro" id="IPR047546">
    <property type="entry name" value="Rcat_RBR_RNF216"/>
</dbReference>
<protein>
    <submittedName>
        <fullName evidence="11">E3 ubiquitin-protein ligase RNF216</fullName>
    </submittedName>
</protein>
<dbReference type="AlphaFoldDB" id="A0A8A1LIK1"/>
<keyword evidence="4" id="KW-0677">Repeat</keyword>
<dbReference type="Proteomes" id="UP000663419">
    <property type="component" value="Chromosome 3"/>
</dbReference>
<evidence type="ECO:0000256" key="5">
    <source>
        <dbReference type="ARBA" id="ARBA00022771"/>
    </source>
</evidence>
<evidence type="ECO:0000256" key="7">
    <source>
        <dbReference type="ARBA" id="ARBA00022833"/>
    </source>
</evidence>
<proteinExistence type="predicted"/>
<accession>A0A8A1LIK1</accession>